<dbReference type="PANTHER" id="PTHR43877">
    <property type="entry name" value="AMINOALKYLPHOSPHONATE N-ACETYLTRANSFERASE-RELATED-RELATED"/>
    <property type="match status" value="1"/>
</dbReference>
<proteinExistence type="predicted"/>
<dbReference type="Pfam" id="PF00583">
    <property type="entry name" value="Acetyltransf_1"/>
    <property type="match status" value="1"/>
</dbReference>
<dbReference type="SUPFAM" id="SSF55729">
    <property type="entry name" value="Acyl-CoA N-acyltransferases (Nat)"/>
    <property type="match status" value="1"/>
</dbReference>
<dbReference type="OrthoDB" id="9799092at2"/>
<dbReference type="Gene3D" id="3.40.630.30">
    <property type="match status" value="1"/>
</dbReference>
<dbReference type="AlphaFoldDB" id="A0A1H5QRQ2"/>
<evidence type="ECO:0000259" key="3">
    <source>
        <dbReference type="PROSITE" id="PS51186"/>
    </source>
</evidence>
<dbReference type="GO" id="GO:0016747">
    <property type="term" value="F:acyltransferase activity, transferring groups other than amino-acyl groups"/>
    <property type="evidence" value="ECO:0007669"/>
    <property type="project" value="InterPro"/>
</dbReference>
<keyword evidence="1" id="KW-0808">Transferase</keyword>
<evidence type="ECO:0000313" key="4">
    <source>
        <dbReference type="EMBL" id="SEF28504.1"/>
    </source>
</evidence>
<name>A0A1H5QRQ2_9PSEU</name>
<keyword evidence="4" id="KW-0687">Ribonucleoprotein</keyword>
<evidence type="ECO:0000256" key="1">
    <source>
        <dbReference type="ARBA" id="ARBA00022679"/>
    </source>
</evidence>
<dbReference type="CDD" id="cd04301">
    <property type="entry name" value="NAT_SF"/>
    <property type="match status" value="1"/>
</dbReference>
<dbReference type="PANTHER" id="PTHR43877:SF2">
    <property type="entry name" value="AMINOALKYLPHOSPHONATE N-ACETYLTRANSFERASE-RELATED"/>
    <property type="match status" value="1"/>
</dbReference>
<dbReference type="InterPro" id="IPR000182">
    <property type="entry name" value="GNAT_dom"/>
</dbReference>
<dbReference type="EMBL" id="FNUJ01000004">
    <property type="protein sequence ID" value="SEF28504.1"/>
    <property type="molecule type" value="Genomic_DNA"/>
</dbReference>
<dbReference type="PROSITE" id="PS51186">
    <property type="entry name" value="GNAT"/>
    <property type="match status" value="1"/>
</dbReference>
<reference evidence="5" key="1">
    <citation type="submission" date="2016-10" db="EMBL/GenBank/DDBJ databases">
        <authorList>
            <person name="Varghese N."/>
            <person name="Submissions S."/>
        </authorList>
    </citation>
    <scope>NUCLEOTIDE SEQUENCE [LARGE SCALE GENOMIC DNA]</scope>
    <source>
        <strain evidence="5">DSM 44654</strain>
    </source>
</reference>
<dbReference type="GO" id="GO:0005840">
    <property type="term" value="C:ribosome"/>
    <property type="evidence" value="ECO:0007669"/>
    <property type="project" value="UniProtKB-KW"/>
</dbReference>
<dbReference type="Proteomes" id="UP000198878">
    <property type="component" value="Unassembled WGS sequence"/>
</dbReference>
<evidence type="ECO:0000256" key="2">
    <source>
        <dbReference type="ARBA" id="ARBA00023315"/>
    </source>
</evidence>
<evidence type="ECO:0000313" key="5">
    <source>
        <dbReference type="Proteomes" id="UP000198878"/>
    </source>
</evidence>
<keyword evidence="2" id="KW-0012">Acyltransferase</keyword>
<dbReference type="STRING" id="218821.SAMN05421837_104191"/>
<protein>
    <submittedName>
        <fullName evidence="4">Ribosomal protein S18 acetylase RimI</fullName>
    </submittedName>
</protein>
<accession>A0A1H5QRQ2</accession>
<feature type="domain" description="N-acetyltransferase" evidence="3">
    <location>
        <begin position="1"/>
        <end position="134"/>
    </location>
</feature>
<gene>
    <name evidence="4" type="ORF">SAMN05421837_104191</name>
</gene>
<sequence length="134" mass="15059">MIREAVPDDWAEWRDLRLAALRDAPDAFSATLTDWLDAPEQRWRDRLDGTFNVFADLDGRAAGMATGFPRADAVELGTLWVAPHARGRGIGESLVRAIMTWAEPKPVTLQVAEDNHHAVRLYRRLGLLSSRTPR</sequence>
<keyword evidence="5" id="KW-1185">Reference proteome</keyword>
<dbReference type="InterPro" id="IPR016181">
    <property type="entry name" value="Acyl_CoA_acyltransferase"/>
</dbReference>
<organism evidence="4 5">
    <name type="scientific">Amycolatopsis pretoriensis</name>
    <dbReference type="NCBI Taxonomy" id="218821"/>
    <lineage>
        <taxon>Bacteria</taxon>
        <taxon>Bacillati</taxon>
        <taxon>Actinomycetota</taxon>
        <taxon>Actinomycetes</taxon>
        <taxon>Pseudonocardiales</taxon>
        <taxon>Pseudonocardiaceae</taxon>
        <taxon>Amycolatopsis</taxon>
    </lineage>
</organism>
<dbReference type="RefSeq" id="WP_086671106.1">
    <property type="nucleotide sequence ID" value="NZ_FNUJ01000004.1"/>
</dbReference>
<keyword evidence="4" id="KW-0689">Ribosomal protein</keyword>
<dbReference type="InterPro" id="IPR050832">
    <property type="entry name" value="Bact_Acetyltransf"/>
</dbReference>